<dbReference type="InterPro" id="IPR042047">
    <property type="entry name" value="SleB_dom1"/>
</dbReference>
<dbReference type="Gene3D" id="3.10.350.10">
    <property type="entry name" value="LysM domain"/>
    <property type="match status" value="1"/>
</dbReference>
<dbReference type="InterPro" id="IPR018392">
    <property type="entry name" value="LysM"/>
</dbReference>
<dbReference type="Gene3D" id="6.20.240.60">
    <property type="match status" value="1"/>
</dbReference>
<evidence type="ECO:0000313" key="3">
    <source>
        <dbReference type="EMBL" id="KPH74477.1"/>
    </source>
</evidence>
<evidence type="ECO:0000259" key="2">
    <source>
        <dbReference type="PROSITE" id="PS51782"/>
    </source>
</evidence>
<dbReference type="Pfam" id="PF07486">
    <property type="entry name" value="Hydrolase_2"/>
    <property type="match status" value="1"/>
</dbReference>
<evidence type="ECO:0000256" key="1">
    <source>
        <dbReference type="SAM" id="SignalP"/>
    </source>
</evidence>
<gene>
    <name evidence="3" type="ORF">AFL42_10150</name>
</gene>
<dbReference type="Gene3D" id="1.10.10.2520">
    <property type="entry name" value="Cell wall hydrolase SleB, domain 1"/>
    <property type="match status" value="1"/>
</dbReference>
<proteinExistence type="predicted"/>
<accession>A0ABR5MIS6</accession>
<dbReference type="EMBL" id="LGTK01000031">
    <property type="protein sequence ID" value="KPH74477.1"/>
    <property type="molecule type" value="Genomic_DNA"/>
</dbReference>
<name>A0ABR5MIS6_9BACI</name>
<dbReference type="SUPFAM" id="SSF54106">
    <property type="entry name" value="LysM domain"/>
    <property type="match status" value="1"/>
</dbReference>
<dbReference type="InterPro" id="IPR011105">
    <property type="entry name" value="Cell_wall_hydrolase_SleB"/>
</dbReference>
<dbReference type="RefSeq" id="WP_047185763.1">
    <property type="nucleotide sequence ID" value="NZ_JAHHXM010000034.1"/>
</dbReference>
<dbReference type="SMART" id="SM00257">
    <property type="entry name" value="LysM"/>
    <property type="match status" value="1"/>
</dbReference>
<dbReference type="PROSITE" id="PS51782">
    <property type="entry name" value="LYSM"/>
    <property type="match status" value="1"/>
</dbReference>
<dbReference type="Proteomes" id="UP000037854">
    <property type="component" value="Unassembled WGS sequence"/>
</dbReference>
<keyword evidence="1" id="KW-0732">Signal</keyword>
<sequence>MNRIMKLLLTISMIASLFTIPMSADAASYKIQEGDSFHSIAKKFSTTITNLQIANKRSGNVLYAGETIQVPDDIPLKDKELMAKLVHAEAKGEPYAGKVGVATVVLNRVDHKEFPDTIREVIYEKVGGAYAFTPVQNGKINGNYTDEDMKAVNEAIAYRGQSDGSIYFYNPKTSTSKWIFSRETTVTIGNHRFAK</sequence>
<feature type="signal peptide" evidence="1">
    <location>
        <begin position="1"/>
        <end position="26"/>
    </location>
</feature>
<dbReference type="InterPro" id="IPR036779">
    <property type="entry name" value="LysM_dom_sf"/>
</dbReference>
<feature type="domain" description="LysM" evidence="2">
    <location>
        <begin position="27"/>
        <end position="70"/>
    </location>
</feature>
<dbReference type="CDD" id="cd00118">
    <property type="entry name" value="LysM"/>
    <property type="match status" value="1"/>
</dbReference>
<evidence type="ECO:0000313" key="4">
    <source>
        <dbReference type="Proteomes" id="UP000037854"/>
    </source>
</evidence>
<reference evidence="3 4" key="1">
    <citation type="submission" date="2015-07" db="EMBL/GenBank/DDBJ databases">
        <title>High-quality draft genome sequence of Oceanobacillus caeni HM6, a bacillus isolated from a human feces.</title>
        <authorList>
            <person name="Kumar J."/>
            <person name="Verma M.K."/>
            <person name="Pandey R."/>
            <person name="Bhambi M."/>
            <person name="Chauhan N."/>
        </authorList>
    </citation>
    <scope>NUCLEOTIDE SEQUENCE [LARGE SCALE GENOMIC DNA]</scope>
    <source>
        <strain evidence="3 4">HM6</strain>
    </source>
</reference>
<feature type="chain" id="PRO_5046780301" evidence="1">
    <location>
        <begin position="27"/>
        <end position="195"/>
    </location>
</feature>
<organism evidence="3 4">
    <name type="scientific">Oceanobacillus caeni</name>
    <dbReference type="NCBI Taxonomy" id="405946"/>
    <lineage>
        <taxon>Bacteria</taxon>
        <taxon>Bacillati</taxon>
        <taxon>Bacillota</taxon>
        <taxon>Bacilli</taxon>
        <taxon>Bacillales</taxon>
        <taxon>Bacillaceae</taxon>
        <taxon>Oceanobacillus</taxon>
    </lineage>
</organism>
<comment type="caution">
    <text evidence="3">The sequence shown here is derived from an EMBL/GenBank/DDBJ whole genome shotgun (WGS) entry which is preliminary data.</text>
</comment>
<keyword evidence="4" id="KW-1185">Reference proteome</keyword>
<protein>
    <submittedName>
        <fullName evidence="3">Peptidoglycan-binding protein</fullName>
    </submittedName>
</protein>
<dbReference type="Pfam" id="PF01476">
    <property type="entry name" value="LysM"/>
    <property type="match status" value="1"/>
</dbReference>